<dbReference type="EMBL" id="CP061800">
    <property type="protein sequence ID" value="QTA91064.1"/>
    <property type="molecule type" value="Genomic_DNA"/>
</dbReference>
<name>A0A975GRJ2_9BACT</name>
<accession>A0A975GRJ2</accession>
<dbReference type="AlphaFoldDB" id="A0A975GRJ2"/>
<evidence type="ECO:0000313" key="2">
    <source>
        <dbReference type="Proteomes" id="UP000663722"/>
    </source>
</evidence>
<proteinExistence type="predicted"/>
<keyword evidence="2" id="KW-1185">Reference proteome</keyword>
<organism evidence="1 2">
    <name type="scientific">Desulfonema magnum</name>
    <dbReference type="NCBI Taxonomy" id="45655"/>
    <lineage>
        <taxon>Bacteria</taxon>
        <taxon>Pseudomonadati</taxon>
        <taxon>Thermodesulfobacteriota</taxon>
        <taxon>Desulfobacteria</taxon>
        <taxon>Desulfobacterales</taxon>
        <taxon>Desulfococcaceae</taxon>
        <taxon>Desulfonema</taxon>
    </lineage>
</organism>
<reference evidence="1" key="1">
    <citation type="journal article" date="2021" name="Microb. Physiol.">
        <title>Proteogenomic Insights into the Physiology of Marine, Sulfate-Reducing, Filamentous Desulfonema limicola and Desulfonema magnum.</title>
        <authorList>
            <person name="Schnaars V."/>
            <person name="Wohlbrand L."/>
            <person name="Scheve S."/>
            <person name="Hinrichs C."/>
            <person name="Reinhardt R."/>
            <person name="Rabus R."/>
        </authorList>
    </citation>
    <scope>NUCLEOTIDE SEQUENCE</scope>
    <source>
        <strain evidence="1">4be13</strain>
    </source>
</reference>
<protein>
    <submittedName>
        <fullName evidence="1">Uncharacterized protein</fullName>
    </submittedName>
</protein>
<dbReference type="Proteomes" id="UP000663722">
    <property type="component" value="Chromosome"/>
</dbReference>
<evidence type="ECO:0000313" key="1">
    <source>
        <dbReference type="EMBL" id="QTA91064.1"/>
    </source>
</evidence>
<dbReference type="KEGG" id="dmm:dnm_071290"/>
<sequence length="48" mass="5692">MFENLFCKKILFVGLPKISSIVARRREDRLSVEIQSPAHYWNEYFTGT</sequence>
<gene>
    <name evidence="1" type="ORF">dnm_071290</name>
</gene>